<feature type="region of interest" description="Disordered" evidence="1">
    <location>
        <begin position="26"/>
        <end position="97"/>
    </location>
</feature>
<reference evidence="2" key="2">
    <citation type="submission" date="2021-02" db="EMBL/GenBank/DDBJ databases">
        <authorList>
            <person name="Kimball J.A."/>
            <person name="Haas M.W."/>
            <person name="Macchietto M."/>
            <person name="Kono T."/>
            <person name="Duquette J."/>
            <person name="Shao M."/>
        </authorList>
    </citation>
    <scope>NUCLEOTIDE SEQUENCE</scope>
    <source>
        <tissue evidence="2">Fresh leaf tissue</tissue>
    </source>
</reference>
<evidence type="ECO:0000256" key="1">
    <source>
        <dbReference type="SAM" id="MobiDB-lite"/>
    </source>
</evidence>
<sequence length="97" mass="10959">MCPSARTSPFRALPLFRLRPPLAVASDHPGPRLRHQRDHQDLTNLGHRSVDDEPRRIAVAAKDPNASTASARRRPHSVDRSPPQGYPRDPREPLFPF</sequence>
<comment type="caution">
    <text evidence="2">The sequence shown here is derived from an EMBL/GenBank/DDBJ whole genome shotgun (WGS) entry which is preliminary data.</text>
</comment>
<evidence type="ECO:0000313" key="2">
    <source>
        <dbReference type="EMBL" id="KAG8097880.1"/>
    </source>
</evidence>
<gene>
    <name evidence="2" type="ORF">GUJ93_ZPchr0013g34327</name>
</gene>
<dbReference type="AlphaFoldDB" id="A0A8J5WU19"/>
<dbReference type="Proteomes" id="UP000729402">
    <property type="component" value="Unassembled WGS sequence"/>
</dbReference>
<keyword evidence="3" id="KW-1185">Reference proteome</keyword>
<organism evidence="2 3">
    <name type="scientific">Zizania palustris</name>
    <name type="common">Northern wild rice</name>
    <dbReference type="NCBI Taxonomy" id="103762"/>
    <lineage>
        <taxon>Eukaryota</taxon>
        <taxon>Viridiplantae</taxon>
        <taxon>Streptophyta</taxon>
        <taxon>Embryophyta</taxon>
        <taxon>Tracheophyta</taxon>
        <taxon>Spermatophyta</taxon>
        <taxon>Magnoliopsida</taxon>
        <taxon>Liliopsida</taxon>
        <taxon>Poales</taxon>
        <taxon>Poaceae</taxon>
        <taxon>BOP clade</taxon>
        <taxon>Oryzoideae</taxon>
        <taxon>Oryzeae</taxon>
        <taxon>Zizaniinae</taxon>
        <taxon>Zizania</taxon>
    </lineage>
</organism>
<reference evidence="2" key="1">
    <citation type="journal article" date="2021" name="bioRxiv">
        <title>Whole Genome Assembly and Annotation of Northern Wild Rice, Zizania palustris L., Supports a Whole Genome Duplication in the Zizania Genus.</title>
        <authorList>
            <person name="Haas M."/>
            <person name="Kono T."/>
            <person name="Macchietto M."/>
            <person name="Millas R."/>
            <person name="McGilp L."/>
            <person name="Shao M."/>
            <person name="Duquette J."/>
            <person name="Hirsch C.N."/>
            <person name="Kimball J."/>
        </authorList>
    </citation>
    <scope>NUCLEOTIDE SEQUENCE</scope>
    <source>
        <tissue evidence="2">Fresh leaf tissue</tissue>
    </source>
</reference>
<name>A0A8J5WU19_ZIZPA</name>
<proteinExistence type="predicted"/>
<feature type="compositionally biased region" description="Basic and acidic residues" evidence="1">
    <location>
        <begin position="88"/>
        <end position="97"/>
    </location>
</feature>
<evidence type="ECO:0000313" key="3">
    <source>
        <dbReference type="Proteomes" id="UP000729402"/>
    </source>
</evidence>
<dbReference type="EMBL" id="JAAALK010000079">
    <property type="protein sequence ID" value="KAG8097880.1"/>
    <property type="molecule type" value="Genomic_DNA"/>
</dbReference>
<accession>A0A8J5WU19</accession>
<protein>
    <submittedName>
        <fullName evidence="2">Uncharacterized protein</fullName>
    </submittedName>
</protein>